<feature type="region of interest" description="Disordered" evidence="1">
    <location>
        <begin position="282"/>
        <end position="327"/>
    </location>
</feature>
<evidence type="ECO:0000256" key="3">
    <source>
        <dbReference type="SAM" id="SignalP"/>
    </source>
</evidence>
<dbReference type="AlphaFoldDB" id="A0A2I4EJ39"/>
<dbReference type="GeneID" id="108990025"/>
<feature type="compositionally biased region" description="Basic and acidic residues" evidence="1">
    <location>
        <begin position="51"/>
        <end position="67"/>
    </location>
</feature>
<feature type="compositionally biased region" description="Basic and acidic residues" evidence="1">
    <location>
        <begin position="98"/>
        <end position="107"/>
    </location>
</feature>
<dbReference type="KEGG" id="jre:108990025"/>
<keyword evidence="2" id="KW-0472">Membrane</keyword>
<evidence type="ECO:0000256" key="1">
    <source>
        <dbReference type="SAM" id="MobiDB-lite"/>
    </source>
</evidence>
<feature type="compositionally biased region" description="Low complexity" evidence="1">
    <location>
        <begin position="76"/>
        <end position="94"/>
    </location>
</feature>
<keyword evidence="2" id="KW-1133">Transmembrane helix</keyword>
<sequence>MGKNAFLSAFFFLLILVDVSDASLLSSFRKLVGAAPKDANATTIQSSKPTDGSENKGPKPLVHDKSTQVDPKGLSKDLSSSNNTSSENNKGKNNGTDQNKKDEEKTDPLQTESTDNCDGLVAKRCNRDMTACIQSIQSAGSKEVVVLVQNKGESTLKVNLSGESISKNLEIPKHQTKNITISLTNGKSSKLLLNAGNGDCELDVRPLVEANVYMRFPSFDKLLTPVNGAYLLILTVLVFGGTWACFKLRKRRHHGGVPYQELEMGLPESVSAINVETAEGWDQGWDDDWDEDNAVRSPGERHAGSISANGLTSRSSNRDGWEDDWND</sequence>
<evidence type="ECO:0000259" key="4">
    <source>
        <dbReference type="Pfam" id="PF24053"/>
    </source>
</evidence>
<organism evidence="5 6">
    <name type="scientific">Juglans regia</name>
    <name type="common">English walnut</name>
    <dbReference type="NCBI Taxonomy" id="51240"/>
    <lineage>
        <taxon>Eukaryota</taxon>
        <taxon>Viridiplantae</taxon>
        <taxon>Streptophyta</taxon>
        <taxon>Embryophyta</taxon>
        <taxon>Tracheophyta</taxon>
        <taxon>Spermatophyta</taxon>
        <taxon>Magnoliopsida</taxon>
        <taxon>eudicotyledons</taxon>
        <taxon>Gunneridae</taxon>
        <taxon>Pentapetalae</taxon>
        <taxon>rosids</taxon>
        <taxon>fabids</taxon>
        <taxon>Fagales</taxon>
        <taxon>Juglandaceae</taxon>
        <taxon>Juglans</taxon>
    </lineage>
</organism>
<dbReference type="PANTHER" id="PTHR34200">
    <property type="entry name" value="DENTIN SIALOPHOSPHOPROTEIN-LIKE ISOFORM X1"/>
    <property type="match status" value="1"/>
</dbReference>
<protein>
    <submittedName>
        <fullName evidence="6">Uncharacterized protein LOC108990025 isoform X1</fullName>
    </submittedName>
</protein>
<evidence type="ECO:0000313" key="5">
    <source>
        <dbReference type="Proteomes" id="UP000235220"/>
    </source>
</evidence>
<feature type="chain" id="PRO_5043624235" evidence="3">
    <location>
        <begin position="23"/>
        <end position="327"/>
    </location>
</feature>
<name>A0A2I4EJ39_JUGRE</name>
<dbReference type="InterPro" id="IPR055780">
    <property type="entry name" value="DUF7356"/>
</dbReference>
<dbReference type="Pfam" id="PF24053">
    <property type="entry name" value="DUF7356"/>
    <property type="match status" value="1"/>
</dbReference>
<feature type="compositionally biased region" description="Polar residues" evidence="1">
    <location>
        <begin position="40"/>
        <end position="50"/>
    </location>
</feature>
<dbReference type="FunCoup" id="A0A2I4EJ39">
    <property type="interactions" value="2351"/>
</dbReference>
<dbReference type="STRING" id="51240.A0A2I4EJ39"/>
<feature type="transmembrane region" description="Helical" evidence="2">
    <location>
        <begin position="228"/>
        <end position="246"/>
    </location>
</feature>
<keyword evidence="3" id="KW-0732">Signal</keyword>
<keyword evidence="2" id="KW-0812">Transmembrane</keyword>
<accession>A0A2I4EJ39</accession>
<feature type="compositionally biased region" description="Polar residues" evidence="1">
    <location>
        <begin position="306"/>
        <end position="315"/>
    </location>
</feature>
<dbReference type="RefSeq" id="XP_018819412.2">
    <property type="nucleotide sequence ID" value="XM_018963867.2"/>
</dbReference>
<reference evidence="6" key="1">
    <citation type="submission" date="2025-08" db="UniProtKB">
        <authorList>
            <consortium name="RefSeq"/>
        </authorList>
    </citation>
    <scope>IDENTIFICATION</scope>
    <source>
        <tissue evidence="6">Leaves</tissue>
    </source>
</reference>
<keyword evidence="5" id="KW-1185">Reference proteome</keyword>
<feature type="signal peptide" evidence="3">
    <location>
        <begin position="1"/>
        <end position="22"/>
    </location>
</feature>
<dbReference type="OrthoDB" id="785602at2759"/>
<feature type="region of interest" description="Disordered" evidence="1">
    <location>
        <begin position="36"/>
        <end position="116"/>
    </location>
</feature>
<dbReference type="PANTHER" id="PTHR34200:SF2">
    <property type="entry name" value="TRANSMEMBRANE PROTEIN"/>
    <property type="match status" value="1"/>
</dbReference>
<dbReference type="Proteomes" id="UP000235220">
    <property type="component" value="Chromosome 4"/>
</dbReference>
<feature type="domain" description="DUF7356" evidence="4">
    <location>
        <begin position="110"/>
        <end position="207"/>
    </location>
</feature>
<dbReference type="Gramene" id="Jr04_00670_p1">
    <property type="protein sequence ID" value="cds.Jr04_00670_p1"/>
    <property type="gene ID" value="Jr04_00670"/>
</dbReference>
<proteinExistence type="predicted"/>
<gene>
    <name evidence="6" type="primary">LOC108990025</name>
</gene>
<evidence type="ECO:0000256" key="2">
    <source>
        <dbReference type="SAM" id="Phobius"/>
    </source>
</evidence>
<evidence type="ECO:0000313" key="6">
    <source>
        <dbReference type="RefSeq" id="XP_018819412.2"/>
    </source>
</evidence>